<dbReference type="InterPro" id="IPR018076">
    <property type="entry name" value="T2SS_GspF_dom"/>
</dbReference>
<sequence>MVMMLSMLAVLLLGVGLIVMAVRSNRRAAVMEERLANFTEGTLSLEELELQLPFRERVLAPMAKSLLNVLGKASLGKNAEKVRHNLEMAGNPNGLSPAMFVGMRIVLMCALFGVFLGLTTIGGLPLINRLMYTAVGASLGYTLPGIWLGRKIKARKANILKSMPDALDLLTISVEAGLGFDLALQRVIDKWDTELSREFNRVISDTRLGVPRRDSMRAMADRCDVEDLSNFVSALVQAEQLGVSIGKILKVQSEQMRIRRRQRAEELANAAPLKMLFPMAFLIFPTILVIILGPAVPRFMSGGP</sequence>
<gene>
    <name evidence="8" type="ORF">AVDCRST_MAG93-5649</name>
</gene>
<evidence type="ECO:0000256" key="5">
    <source>
        <dbReference type="ARBA" id="ARBA00023136"/>
    </source>
</evidence>
<feature type="transmembrane region" description="Helical" evidence="6">
    <location>
        <begin position="130"/>
        <end position="149"/>
    </location>
</feature>
<keyword evidence="3 6" id="KW-0812">Transmembrane</keyword>
<evidence type="ECO:0000259" key="7">
    <source>
        <dbReference type="Pfam" id="PF00482"/>
    </source>
</evidence>
<dbReference type="AlphaFoldDB" id="A0A6J4L1L7"/>
<evidence type="ECO:0000256" key="6">
    <source>
        <dbReference type="SAM" id="Phobius"/>
    </source>
</evidence>
<keyword evidence="4 6" id="KW-1133">Transmembrane helix</keyword>
<accession>A0A6J4L1L7</accession>
<organism evidence="8">
    <name type="scientific">uncultured Chloroflexia bacterium</name>
    <dbReference type="NCBI Taxonomy" id="1672391"/>
    <lineage>
        <taxon>Bacteria</taxon>
        <taxon>Bacillati</taxon>
        <taxon>Chloroflexota</taxon>
        <taxon>Chloroflexia</taxon>
        <taxon>environmental samples</taxon>
    </lineage>
</organism>
<evidence type="ECO:0000256" key="4">
    <source>
        <dbReference type="ARBA" id="ARBA00022989"/>
    </source>
</evidence>
<feature type="non-terminal residue" evidence="8">
    <location>
        <position position="304"/>
    </location>
</feature>
<keyword evidence="5 6" id="KW-0472">Membrane</keyword>
<proteinExistence type="predicted"/>
<evidence type="ECO:0000313" key="8">
    <source>
        <dbReference type="EMBL" id="CAA9319000.1"/>
    </source>
</evidence>
<dbReference type="PANTHER" id="PTHR35007:SF2">
    <property type="entry name" value="PILUS ASSEMBLE PROTEIN"/>
    <property type="match status" value="1"/>
</dbReference>
<keyword evidence="2" id="KW-1003">Cell membrane</keyword>
<protein>
    <submittedName>
        <fullName evidence="8">Type II/IV secretion system protein TadC, associated with Flp pilus assembly</fullName>
    </submittedName>
</protein>
<name>A0A6J4L1L7_9CHLR</name>
<dbReference type="EMBL" id="CADCTR010001907">
    <property type="protein sequence ID" value="CAA9319000.1"/>
    <property type="molecule type" value="Genomic_DNA"/>
</dbReference>
<evidence type="ECO:0000256" key="3">
    <source>
        <dbReference type="ARBA" id="ARBA00022692"/>
    </source>
</evidence>
<dbReference type="PANTHER" id="PTHR35007">
    <property type="entry name" value="INTEGRAL MEMBRANE PROTEIN-RELATED"/>
    <property type="match status" value="1"/>
</dbReference>
<comment type="subcellular location">
    <subcellularLocation>
        <location evidence="1">Cell membrane</location>
        <topology evidence="1">Multi-pass membrane protein</topology>
    </subcellularLocation>
</comment>
<evidence type="ECO:0000256" key="2">
    <source>
        <dbReference type="ARBA" id="ARBA00022475"/>
    </source>
</evidence>
<dbReference type="GO" id="GO:0005886">
    <property type="term" value="C:plasma membrane"/>
    <property type="evidence" value="ECO:0007669"/>
    <property type="project" value="UniProtKB-SubCell"/>
</dbReference>
<evidence type="ECO:0000256" key="1">
    <source>
        <dbReference type="ARBA" id="ARBA00004651"/>
    </source>
</evidence>
<feature type="domain" description="Type II secretion system protein GspF" evidence="7">
    <location>
        <begin position="167"/>
        <end position="292"/>
    </location>
</feature>
<feature type="transmembrane region" description="Helical" evidence="6">
    <location>
        <begin position="276"/>
        <end position="296"/>
    </location>
</feature>
<feature type="transmembrane region" description="Helical" evidence="6">
    <location>
        <begin position="105"/>
        <end position="124"/>
    </location>
</feature>
<reference evidence="8" key="1">
    <citation type="submission" date="2020-02" db="EMBL/GenBank/DDBJ databases">
        <authorList>
            <person name="Meier V. D."/>
        </authorList>
    </citation>
    <scope>NUCLEOTIDE SEQUENCE</scope>
    <source>
        <strain evidence="8">AVDCRST_MAG93</strain>
    </source>
</reference>
<dbReference type="Pfam" id="PF00482">
    <property type="entry name" value="T2SSF"/>
    <property type="match status" value="1"/>
</dbReference>